<comment type="caution">
    <text evidence="1">The sequence shown here is derived from an EMBL/GenBank/DDBJ whole genome shotgun (WGS) entry which is preliminary data.</text>
</comment>
<dbReference type="OrthoDB" id="5288620at2"/>
<dbReference type="NCBIfam" id="TIGR01712">
    <property type="entry name" value="phage_N6A_met"/>
    <property type="match status" value="1"/>
</dbReference>
<proteinExistence type="predicted"/>
<dbReference type="GO" id="GO:0032259">
    <property type="term" value="P:methylation"/>
    <property type="evidence" value="ECO:0007669"/>
    <property type="project" value="UniProtKB-KW"/>
</dbReference>
<reference evidence="1 2" key="1">
    <citation type="submission" date="2018-10" db="EMBL/GenBank/DDBJ databases">
        <title>Transmission dynamics of multidrug resistant bacteria on intensive care unit surfaces.</title>
        <authorList>
            <person name="D'Souza A.W."/>
            <person name="Potter R.F."/>
            <person name="Wallace M."/>
            <person name="Shupe A."/>
            <person name="Patel S."/>
            <person name="Sun S."/>
            <person name="Gul D."/>
            <person name="Kwon J.H."/>
            <person name="Andleeb S."/>
            <person name="Burnham C.-A.D."/>
            <person name="Dantas G."/>
        </authorList>
    </citation>
    <scope>NUCLEOTIDE SEQUENCE [LARGE SCALE GENOMIC DNA]</scope>
    <source>
        <strain evidence="1 2">AS_373</strain>
    </source>
</reference>
<dbReference type="EC" id="2.1.1.72" evidence="1"/>
<dbReference type="RefSeq" id="WP_125295626.1">
    <property type="nucleotide sequence ID" value="NZ_RHWZ01000021.1"/>
</dbReference>
<gene>
    <name evidence="1" type="ORF">EGT71_22085</name>
</gene>
<organism evidence="1 2">
    <name type="scientific">Atlantibacter subterraneus</name>
    <dbReference type="NCBI Taxonomy" id="255519"/>
    <lineage>
        <taxon>Bacteria</taxon>
        <taxon>Pseudomonadati</taxon>
        <taxon>Pseudomonadota</taxon>
        <taxon>Gammaproteobacteria</taxon>
        <taxon>Enterobacterales</taxon>
        <taxon>Enterobacteriaceae</taxon>
        <taxon>Atlantibacter</taxon>
    </lineage>
</organism>
<dbReference type="EMBL" id="RHXB01000020">
    <property type="protein sequence ID" value="RSE22130.1"/>
    <property type="molecule type" value="Genomic_DNA"/>
</dbReference>
<evidence type="ECO:0000313" key="1">
    <source>
        <dbReference type="EMBL" id="RSE22130.1"/>
    </source>
</evidence>
<evidence type="ECO:0000313" key="2">
    <source>
        <dbReference type="Proteomes" id="UP000275331"/>
    </source>
</evidence>
<name>A0A3R9EFE5_9ENTR</name>
<dbReference type="Proteomes" id="UP000275331">
    <property type="component" value="Unassembled WGS sequence"/>
</dbReference>
<accession>A0A3R9EFE5</accession>
<dbReference type="GO" id="GO:0003677">
    <property type="term" value="F:DNA binding"/>
    <property type="evidence" value="ECO:0007669"/>
    <property type="project" value="InterPro"/>
</dbReference>
<protein>
    <submittedName>
        <fullName evidence="1">Phage N-6-adenine-methyltransferase</fullName>
        <ecNumber evidence="1">2.1.1.72</ecNumber>
    </submittedName>
</protein>
<keyword evidence="1" id="KW-0489">Methyltransferase</keyword>
<sequence length="180" mass="20098">MSDYGGSATPADERNLWQTPLEIFTALHLEFGFQLDAAASSSNAKCARYLTEQDDALSCDWSSKGTIWLNPPYSDISPWVAKAEEQCRRQGQPVVMLVPADVSTGWFSLSLESVDEIRLVTGGRIQFCPVSREGKRNSNPKGSMFLIWRPYIRPRGIFTTIAKSELMRIGAEYLEEVKAA</sequence>
<keyword evidence="1" id="KW-0808">Transferase</keyword>
<dbReference type="InterPro" id="IPR008593">
    <property type="entry name" value="Dam_MeTrfase"/>
</dbReference>
<dbReference type="GO" id="GO:0009007">
    <property type="term" value="F:site-specific DNA-methyltransferase (adenine-specific) activity"/>
    <property type="evidence" value="ECO:0007669"/>
    <property type="project" value="UniProtKB-EC"/>
</dbReference>
<dbReference type="Pfam" id="PF05869">
    <property type="entry name" value="Dam"/>
    <property type="match status" value="1"/>
</dbReference>
<dbReference type="AlphaFoldDB" id="A0A3R9EFE5"/>
<dbReference type="GO" id="GO:0009307">
    <property type="term" value="P:DNA restriction-modification system"/>
    <property type="evidence" value="ECO:0007669"/>
    <property type="project" value="InterPro"/>
</dbReference>